<evidence type="ECO:0000259" key="1">
    <source>
        <dbReference type="Pfam" id="PF07905"/>
    </source>
</evidence>
<dbReference type="InterPro" id="IPR042070">
    <property type="entry name" value="PucR_C-HTH_sf"/>
</dbReference>
<protein>
    <submittedName>
        <fullName evidence="3">PucR family transcriptional regulator</fullName>
    </submittedName>
</protein>
<dbReference type="InterPro" id="IPR051448">
    <property type="entry name" value="CdaR-like_regulators"/>
</dbReference>
<evidence type="ECO:0000313" key="3">
    <source>
        <dbReference type="EMBL" id="XDK32439.1"/>
    </source>
</evidence>
<reference evidence="3" key="1">
    <citation type="submission" date="2024-07" db="EMBL/GenBank/DDBJ databases">
        <title>Halotolerant mesophilic bacterium Ornithinibacillus sp. 4-3, sp. nov., isolated from soil.</title>
        <authorList>
            <person name="Sidarenka A.V."/>
            <person name="Guliayeva D.E."/>
            <person name="Leanovich S.I."/>
            <person name="Hileuskaya K.S."/>
            <person name="Akhremchuk A.E."/>
            <person name="Sikolenko M.A."/>
            <person name="Valentovich L.N."/>
        </authorList>
    </citation>
    <scope>NUCLEOTIDE SEQUENCE</scope>
    <source>
        <strain evidence="3">4-3</strain>
    </source>
</reference>
<organism evidence="3">
    <name type="scientific">Ornithinibacillus sp. 4-3</name>
    <dbReference type="NCBI Taxonomy" id="3231488"/>
    <lineage>
        <taxon>Bacteria</taxon>
        <taxon>Bacillati</taxon>
        <taxon>Bacillota</taxon>
        <taxon>Bacilli</taxon>
        <taxon>Bacillales</taxon>
        <taxon>Bacillaceae</taxon>
        <taxon>Ornithinibacillus</taxon>
    </lineage>
</organism>
<dbReference type="EMBL" id="CP162599">
    <property type="protein sequence ID" value="XDK32439.1"/>
    <property type="molecule type" value="Genomic_DNA"/>
</dbReference>
<dbReference type="AlphaFoldDB" id="A0AB39HJZ8"/>
<evidence type="ECO:0000259" key="2">
    <source>
        <dbReference type="Pfam" id="PF13556"/>
    </source>
</evidence>
<sequence>MRVSDVLQIGKSYKTYVIAGKEGLHRQITSIEVMEVPDLANWMTEGAFFITTFYSVKDNVEAQIKVMKDIIEKQGAGIMIKLGRFIDVLPEKFIQLADEHQIPVFILPKEVSYISILTPLYARLHMNEITHLPKSAHPLYEIEAKSYLHMEELINDLADKLKCTIFIEDMHGRLLVHSRRVQSDDWRKDFLLFSKPHHEKAEETLEKWRMELMESSAVHHIEKGMRHRVILPFIEKNRQVAYIHFLSSSHEEQHLFHPTAIKMIQNKIFTTWMSELNEIQQQRLQDLTLFHIKKNPAPHYILLYLERGLNGHILEEHASFIYYMCIYRKYLAYSMEKFSNQSYSIIEYGEKVFVLLPVAKGNMLETQPIEERLAKAFAKTMIADVRIAISNRFSNLDDLEKQKEFTEKTLSIGTSLFPDKPVVSYHELGIYMFLLPLSRQENVRQYAEGLLTPLLNVDHHLLETLNVYMEENRNVSHTAQRLFVNRRTINYRLQRIQQELQMDLNDAETLFVLQFCLKIWNLTK</sequence>
<name>A0AB39HJZ8_9BACI</name>
<dbReference type="RefSeq" id="WP_368653128.1">
    <property type="nucleotide sequence ID" value="NZ_CP162599.1"/>
</dbReference>
<dbReference type="PANTHER" id="PTHR33744:SF1">
    <property type="entry name" value="DNA-BINDING TRANSCRIPTIONAL ACTIVATOR ADER"/>
    <property type="match status" value="1"/>
</dbReference>
<dbReference type="Pfam" id="PF13556">
    <property type="entry name" value="HTH_30"/>
    <property type="match status" value="1"/>
</dbReference>
<dbReference type="InterPro" id="IPR025736">
    <property type="entry name" value="PucR_C-HTH_dom"/>
</dbReference>
<dbReference type="InterPro" id="IPR012914">
    <property type="entry name" value="PucR_dom"/>
</dbReference>
<feature type="domain" description="Purine catabolism PurC-like" evidence="1">
    <location>
        <begin position="6"/>
        <end position="122"/>
    </location>
</feature>
<proteinExistence type="predicted"/>
<dbReference type="Pfam" id="PF07905">
    <property type="entry name" value="PucR"/>
    <property type="match status" value="1"/>
</dbReference>
<feature type="domain" description="PucR C-terminal helix-turn-helix" evidence="2">
    <location>
        <begin position="461"/>
        <end position="519"/>
    </location>
</feature>
<gene>
    <name evidence="3" type="ORF">AB4Y30_15745</name>
</gene>
<dbReference type="Gene3D" id="1.10.10.2840">
    <property type="entry name" value="PucR C-terminal helix-turn-helix domain"/>
    <property type="match status" value="1"/>
</dbReference>
<accession>A0AB39HJZ8</accession>
<dbReference type="PANTHER" id="PTHR33744">
    <property type="entry name" value="CARBOHYDRATE DIACID REGULATOR"/>
    <property type="match status" value="1"/>
</dbReference>